<organism evidence="2 3">
    <name type="scientific">Actinoplanes couchii</name>
    <dbReference type="NCBI Taxonomy" id="403638"/>
    <lineage>
        <taxon>Bacteria</taxon>
        <taxon>Bacillati</taxon>
        <taxon>Actinomycetota</taxon>
        <taxon>Actinomycetes</taxon>
        <taxon>Micromonosporales</taxon>
        <taxon>Micromonosporaceae</taxon>
        <taxon>Actinoplanes</taxon>
    </lineage>
</organism>
<feature type="chain" id="PRO_5045276677" description="SH3b domain-containing protein" evidence="1">
    <location>
        <begin position="31"/>
        <end position="122"/>
    </location>
</feature>
<dbReference type="PROSITE" id="PS51318">
    <property type="entry name" value="TAT"/>
    <property type="match status" value="1"/>
</dbReference>
<comment type="caution">
    <text evidence="2">The sequence shown here is derived from an EMBL/GenBank/DDBJ whole genome shotgun (WGS) entry which is preliminary data.</text>
</comment>
<evidence type="ECO:0008006" key="4">
    <source>
        <dbReference type="Google" id="ProtNLM"/>
    </source>
</evidence>
<evidence type="ECO:0000313" key="2">
    <source>
        <dbReference type="EMBL" id="GID60402.1"/>
    </source>
</evidence>
<feature type="signal peptide" evidence="1">
    <location>
        <begin position="1"/>
        <end position="30"/>
    </location>
</feature>
<dbReference type="RefSeq" id="WP_203807384.1">
    <property type="nucleotide sequence ID" value="NZ_BAAAQE010000112.1"/>
</dbReference>
<proteinExistence type="predicted"/>
<dbReference type="EMBL" id="BOMG01000108">
    <property type="protein sequence ID" value="GID60402.1"/>
    <property type="molecule type" value="Genomic_DNA"/>
</dbReference>
<accession>A0ABQ3XPG9</accession>
<evidence type="ECO:0000313" key="3">
    <source>
        <dbReference type="Proteomes" id="UP000612282"/>
    </source>
</evidence>
<reference evidence="2 3" key="1">
    <citation type="submission" date="2021-01" db="EMBL/GenBank/DDBJ databases">
        <title>Whole genome shotgun sequence of Actinoplanes couchii NBRC 106145.</title>
        <authorList>
            <person name="Komaki H."/>
            <person name="Tamura T."/>
        </authorList>
    </citation>
    <scope>NUCLEOTIDE SEQUENCE [LARGE SCALE GENOMIC DNA]</scope>
    <source>
        <strain evidence="2 3">NBRC 106145</strain>
    </source>
</reference>
<sequence>MQTRRVFAFLGAAGMITGGLVAATAAPALASCSHAHSDKDSTVGYITGTDAGVRPGPHYISPNACTPVYYALRGYAAEYQCYTTGDTYQGWSTWTWAYVPALGRSGWINDYLLSGNGSNYAC</sequence>
<dbReference type="InterPro" id="IPR006311">
    <property type="entry name" value="TAT_signal"/>
</dbReference>
<name>A0ABQ3XPG9_9ACTN</name>
<protein>
    <recommendedName>
        <fullName evidence="4">SH3b domain-containing protein</fullName>
    </recommendedName>
</protein>
<dbReference type="PROSITE" id="PS51257">
    <property type="entry name" value="PROKAR_LIPOPROTEIN"/>
    <property type="match status" value="1"/>
</dbReference>
<dbReference type="Proteomes" id="UP000612282">
    <property type="component" value="Unassembled WGS sequence"/>
</dbReference>
<evidence type="ECO:0000256" key="1">
    <source>
        <dbReference type="SAM" id="SignalP"/>
    </source>
</evidence>
<keyword evidence="3" id="KW-1185">Reference proteome</keyword>
<keyword evidence="1" id="KW-0732">Signal</keyword>
<gene>
    <name evidence="2" type="ORF">Aco03nite_088060</name>
</gene>